<dbReference type="OMA" id="CKMYTTQ"/>
<reference evidence="1 2" key="1">
    <citation type="journal article" date="2007" name="Nature">
        <title>Evolution of genes and genomes on the Drosophila phylogeny.</title>
        <authorList>
            <consortium name="Drosophila 12 Genomes Consortium"/>
            <person name="Clark A.G."/>
            <person name="Eisen M.B."/>
            <person name="Smith D.R."/>
            <person name="Bergman C.M."/>
            <person name="Oliver B."/>
            <person name="Markow T.A."/>
            <person name="Kaufman T.C."/>
            <person name="Kellis M."/>
            <person name="Gelbart W."/>
            <person name="Iyer V.N."/>
            <person name="Pollard D.A."/>
            <person name="Sackton T.B."/>
            <person name="Larracuente A.M."/>
            <person name="Singh N.D."/>
            <person name="Abad J.P."/>
            <person name="Abt D.N."/>
            <person name="Adryan B."/>
            <person name="Aguade M."/>
            <person name="Akashi H."/>
            <person name="Anderson W.W."/>
            <person name="Aquadro C.F."/>
            <person name="Ardell D.H."/>
            <person name="Arguello R."/>
            <person name="Artieri C.G."/>
            <person name="Barbash D.A."/>
            <person name="Barker D."/>
            <person name="Barsanti P."/>
            <person name="Batterham P."/>
            <person name="Batzoglou S."/>
            <person name="Begun D."/>
            <person name="Bhutkar A."/>
            <person name="Blanco E."/>
            <person name="Bosak S.A."/>
            <person name="Bradley R.K."/>
            <person name="Brand A.D."/>
            <person name="Brent M.R."/>
            <person name="Brooks A.N."/>
            <person name="Brown R.H."/>
            <person name="Butlin R.K."/>
            <person name="Caggese C."/>
            <person name="Calvi B.R."/>
            <person name="Bernardo de Carvalho A."/>
            <person name="Caspi A."/>
            <person name="Castrezana S."/>
            <person name="Celniker S.E."/>
            <person name="Chang J.L."/>
            <person name="Chapple C."/>
            <person name="Chatterji S."/>
            <person name="Chinwalla A."/>
            <person name="Civetta A."/>
            <person name="Clifton S.W."/>
            <person name="Comeron J.M."/>
            <person name="Costello J.C."/>
            <person name="Coyne J.A."/>
            <person name="Daub J."/>
            <person name="David R.G."/>
            <person name="Delcher A.L."/>
            <person name="Delehaunty K."/>
            <person name="Do C.B."/>
            <person name="Ebling H."/>
            <person name="Edwards K."/>
            <person name="Eickbush T."/>
            <person name="Evans J.D."/>
            <person name="Filipski A."/>
            <person name="Findeiss S."/>
            <person name="Freyhult E."/>
            <person name="Fulton L."/>
            <person name="Fulton R."/>
            <person name="Garcia A.C."/>
            <person name="Gardiner A."/>
            <person name="Garfield D.A."/>
            <person name="Garvin B.E."/>
            <person name="Gibson G."/>
            <person name="Gilbert D."/>
            <person name="Gnerre S."/>
            <person name="Godfrey J."/>
            <person name="Good R."/>
            <person name="Gotea V."/>
            <person name="Gravely B."/>
            <person name="Greenberg A.J."/>
            <person name="Griffiths-Jones S."/>
            <person name="Gross S."/>
            <person name="Guigo R."/>
            <person name="Gustafson E.A."/>
            <person name="Haerty W."/>
            <person name="Hahn M.W."/>
            <person name="Halligan D.L."/>
            <person name="Halpern A.L."/>
            <person name="Halter G.M."/>
            <person name="Han M.V."/>
            <person name="Heger A."/>
            <person name="Hillier L."/>
            <person name="Hinrichs A.S."/>
            <person name="Holmes I."/>
            <person name="Hoskins R.A."/>
            <person name="Hubisz M.J."/>
            <person name="Hultmark D."/>
            <person name="Huntley M.A."/>
            <person name="Jaffe D.B."/>
            <person name="Jagadeeshan S."/>
            <person name="Jeck W.R."/>
            <person name="Johnson J."/>
            <person name="Jones C.D."/>
            <person name="Jordan W.C."/>
            <person name="Karpen G.H."/>
            <person name="Kataoka E."/>
            <person name="Keightley P.D."/>
            <person name="Kheradpour P."/>
            <person name="Kirkness E.F."/>
            <person name="Koerich L.B."/>
            <person name="Kristiansen K."/>
            <person name="Kudrna D."/>
            <person name="Kulathinal R.J."/>
            <person name="Kumar S."/>
            <person name="Kwok R."/>
            <person name="Lander E."/>
            <person name="Langley C.H."/>
            <person name="Lapoint R."/>
            <person name="Lazzaro B.P."/>
            <person name="Lee S.J."/>
            <person name="Levesque L."/>
            <person name="Li R."/>
            <person name="Lin C.F."/>
            <person name="Lin M.F."/>
            <person name="Lindblad-Toh K."/>
            <person name="Llopart A."/>
            <person name="Long M."/>
            <person name="Low L."/>
            <person name="Lozovsky E."/>
            <person name="Lu J."/>
            <person name="Luo M."/>
            <person name="Machado C.A."/>
            <person name="Makalowski W."/>
            <person name="Marzo M."/>
            <person name="Matsuda M."/>
            <person name="Matzkin L."/>
            <person name="McAllister B."/>
            <person name="McBride C.S."/>
            <person name="McKernan B."/>
            <person name="McKernan K."/>
            <person name="Mendez-Lago M."/>
            <person name="Minx P."/>
            <person name="Mollenhauer M.U."/>
            <person name="Montooth K."/>
            <person name="Mount S.M."/>
            <person name="Mu X."/>
            <person name="Myers E."/>
            <person name="Negre B."/>
            <person name="Newfeld S."/>
            <person name="Nielsen R."/>
            <person name="Noor M.A."/>
            <person name="O'Grady P."/>
            <person name="Pachter L."/>
            <person name="Papaceit M."/>
            <person name="Parisi M.J."/>
            <person name="Parisi M."/>
            <person name="Parts L."/>
            <person name="Pedersen J.S."/>
            <person name="Pesole G."/>
            <person name="Phillippy A.M."/>
            <person name="Ponting C.P."/>
            <person name="Pop M."/>
            <person name="Porcelli D."/>
            <person name="Powell J.R."/>
            <person name="Prohaska S."/>
            <person name="Pruitt K."/>
            <person name="Puig M."/>
            <person name="Quesneville H."/>
            <person name="Ram K.R."/>
            <person name="Rand D."/>
            <person name="Rasmussen M.D."/>
            <person name="Reed L.K."/>
            <person name="Reenan R."/>
            <person name="Reily A."/>
            <person name="Remington K.A."/>
            <person name="Rieger T.T."/>
            <person name="Ritchie M.G."/>
            <person name="Robin C."/>
            <person name="Rogers Y.H."/>
            <person name="Rohde C."/>
            <person name="Rozas J."/>
            <person name="Rubenfield M.J."/>
            <person name="Ruiz A."/>
            <person name="Russo S."/>
            <person name="Salzberg S.L."/>
            <person name="Sanchez-Gracia A."/>
            <person name="Saranga D.J."/>
            <person name="Sato H."/>
            <person name="Schaeffer S.W."/>
            <person name="Schatz M.C."/>
            <person name="Schlenke T."/>
            <person name="Schwartz R."/>
            <person name="Segarra C."/>
            <person name="Singh R.S."/>
            <person name="Sirot L."/>
            <person name="Sirota M."/>
            <person name="Sisneros N.B."/>
            <person name="Smith C.D."/>
            <person name="Smith T.F."/>
            <person name="Spieth J."/>
            <person name="Stage D.E."/>
            <person name="Stark A."/>
            <person name="Stephan W."/>
            <person name="Strausberg R.L."/>
            <person name="Strempel S."/>
            <person name="Sturgill D."/>
            <person name="Sutton G."/>
            <person name="Sutton G.G."/>
            <person name="Tao W."/>
            <person name="Teichmann S."/>
            <person name="Tobari Y.N."/>
            <person name="Tomimura Y."/>
            <person name="Tsolas J.M."/>
            <person name="Valente V.L."/>
            <person name="Venter E."/>
            <person name="Venter J.C."/>
            <person name="Vicario S."/>
            <person name="Vieira F.G."/>
            <person name="Vilella A.J."/>
            <person name="Villasante A."/>
            <person name="Walenz B."/>
            <person name="Wang J."/>
            <person name="Wasserman M."/>
            <person name="Watts T."/>
            <person name="Wilson D."/>
            <person name="Wilson R.K."/>
            <person name="Wing R.A."/>
            <person name="Wolfner M.F."/>
            <person name="Wong A."/>
            <person name="Wong G.K."/>
            <person name="Wu C.I."/>
            <person name="Wu G."/>
            <person name="Yamamoto D."/>
            <person name="Yang H.P."/>
            <person name="Yang S.P."/>
            <person name="Yorke J.A."/>
            <person name="Yoshida K."/>
            <person name="Zdobnov E."/>
            <person name="Zhang P."/>
            <person name="Zhang Y."/>
            <person name="Zimin A.V."/>
            <person name="Baldwin J."/>
            <person name="Abdouelleil A."/>
            <person name="Abdulkadir J."/>
            <person name="Abebe A."/>
            <person name="Abera B."/>
            <person name="Abreu J."/>
            <person name="Acer S.C."/>
            <person name="Aftuck L."/>
            <person name="Alexander A."/>
            <person name="An P."/>
            <person name="Anderson E."/>
            <person name="Anderson S."/>
            <person name="Arachi H."/>
            <person name="Azer M."/>
            <person name="Bachantsang P."/>
            <person name="Barry A."/>
            <person name="Bayul T."/>
            <person name="Berlin A."/>
            <person name="Bessette D."/>
            <person name="Bloom T."/>
            <person name="Blye J."/>
            <person name="Boguslavskiy L."/>
            <person name="Bonnet C."/>
            <person name="Boukhgalter B."/>
            <person name="Bourzgui I."/>
            <person name="Brown A."/>
            <person name="Cahill P."/>
            <person name="Channer S."/>
            <person name="Cheshatsang Y."/>
            <person name="Chuda L."/>
            <person name="Citroen M."/>
            <person name="Collymore A."/>
            <person name="Cooke P."/>
            <person name="Costello M."/>
            <person name="D'Aco K."/>
            <person name="Daza R."/>
            <person name="De Haan G."/>
            <person name="DeGray S."/>
            <person name="DeMaso C."/>
            <person name="Dhargay N."/>
            <person name="Dooley K."/>
            <person name="Dooley E."/>
            <person name="Doricent M."/>
            <person name="Dorje P."/>
            <person name="Dorjee K."/>
            <person name="Dupes A."/>
            <person name="Elong R."/>
            <person name="Falk J."/>
            <person name="Farina A."/>
            <person name="Faro S."/>
            <person name="Ferguson D."/>
            <person name="Fisher S."/>
            <person name="Foley C.D."/>
            <person name="Franke A."/>
            <person name="Friedrich D."/>
            <person name="Gadbois L."/>
            <person name="Gearin G."/>
            <person name="Gearin C.R."/>
            <person name="Giannoukos G."/>
            <person name="Goode T."/>
            <person name="Graham J."/>
            <person name="Grandbois E."/>
            <person name="Grewal S."/>
            <person name="Gyaltsen K."/>
            <person name="Hafez N."/>
            <person name="Hagos B."/>
            <person name="Hall J."/>
            <person name="Henson C."/>
            <person name="Hollinger A."/>
            <person name="Honan T."/>
            <person name="Huard M.D."/>
            <person name="Hughes L."/>
            <person name="Hurhula B."/>
            <person name="Husby M.E."/>
            <person name="Kamat A."/>
            <person name="Kanga B."/>
            <person name="Kashin S."/>
            <person name="Khazanovich D."/>
            <person name="Kisner P."/>
            <person name="Lance K."/>
            <person name="Lara M."/>
            <person name="Lee W."/>
            <person name="Lennon N."/>
            <person name="Letendre F."/>
            <person name="LeVine R."/>
            <person name="Lipovsky A."/>
            <person name="Liu X."/>
            <person name="Liu J."/>
            <person name="Liu S."/>
            <person name="Lokyitsang T."/>
            <person name="Lokyitsang Y."/>
            <person name="Lubonja R."/>
            <person name="Lui A."/>
            <person name="MacDonald P."/>
            <person name="Magnisalis V."/>
            <person name="Maru K."/>
            <person name="Matthews C."/>
            <person name="McCusker W."/>
            <person name="McDonough S."/>
            <person name="Mehta T."/>
            <person name="Meldrim J."/>
            <person name="Meneus L."/>
            <person name="Mihai O."/>
            <person name="Mihalev A."/>
            <person name="Mihova T."/>
            <person name="Mittelman R."/>
            <person name="Mlenga V."/>
            <person name="Montmayeur A."/>
            <person name="Mulrain L."/>
            <person name="Navidi A."/>
            <person name="Naylor J."/>
            <person name="Negash T."/>
            <person name="Nguyen T."/>
            <person name="Nguyen N."/>
            <person name="Nicol R."/>
            <person name="Norbu C."/>
            <person name="Norbu N."/>
            <person name="Novod N."/>
            <person name="O'Neill B."/>
            <person name="Osman S."/>
            <person name="Markiewicz E."/>
            <person name="Oyono O.L."/>
            <person name="Patti C."/>
            <person name="Phunkhang P."/>
            <person name="Pierre F."/>
            <person name="Priest M."/>
            <person name="Raghuraman S."/>
            <person name="Rege F."/>
            <person name="Reyes R."/>
            <person name="Rise C."/>
            <person name="Rogov P."/>
            <person name="Ross K."/>
            <person name="Ryan E."/>
            <person name="Settipalli S."/>
            <person name="Shea T."/>
            <person name="Sherpa N."/>
            <person name="Shi L."/>
            <person name="Shih D."/>
            <person name="Sparrow T."/>
            <person name="Spaulding J."/>
            <person name="Stalker J."/>
            <person name="Stange-Thomann N."/>
            <person name="Stavropoulos S."/>
            <person name="Stone C."/>
            <person name="Strader C."/>
            <person name="Tesfaye S."/>
            <person name="Thomson T."/>
            <person name="Thoulutsang Y."/>
            <person name="Thoulutsang D."/>
            <person name="Topham K."/>
            <person name="Topping I."/>
            <person name="Tsamla T."/>
            <person name="Vassiliev H."/>
            <person name="Vo A."/>
            <person name="Wangchuk T."/>
            <person name="Wangdi T."/>
            <person name="Weiand M."/>
            <person name="Wilkinson J."/>
            <person name="Wilson A."/>
            <person name="Yadav S."/>
            <person name="Young G."/>
            <person name="Yu Q."/>
            <person name="Zembek L."/>
            <person name="Zhong D."/>
            <person name="Zimmer A."/>
            <person name="Zwirko Z."/>
            <person name="Jaffe D.B."/>
            <person name="Alvarez P."/>
            <person name="Brockman W."/>
            <person name="Butler J."/>
            <person name="Chin C."/>
            <person name="Gnerre S."/>
            <person name="Grabherr M."/>
            <person name="Kleber M."/>
            <person name="Mauceli E."/>
            <person name="MacCallum I."/>
        </authorList>
    </citation>
    <scope>NUCLEOTIDE SEQUENCE [LARGE SCALE GENOMIC DNA]</scope>
    <source>
        <strain evidence="2">Tucson 14030-0811.24</strain>
    </source>
</reference>
<name>B4N022_DROWI</name>
<keyword evidence="2" id="KW-1185">Reference proteome</keyword>
<dbReference type="InParanoid" id="B4N022"/>
<dbReference type="OrthoDB" id="7832870at2759"/>
<dbReference type="Proteomes" id="UP000007798">
    <property type="component" value="Unassembled WGS sequence"/>
</dbReference>
<organism evidence="1 2">
    <name type="scientific">Drosophila willistoni</name>
    <name type="common">Fruit fly</name>
    <dbReference type="NCBI Taxonomy" id="7260"/>
    <lineage>
        <taxon>Eukaryota</taxon>
        <taxon>Metazoa</taxon>
        <taxon>Ecdysozoa</taxon>
        <taxon>Arthropoda</taxon>
        <taxon>Hexapoda</taxon>
        <taxon>Insecta</taxon>
        <taxon>Pterygota</taxon>
        <taxon>Neoptera</taxon>
        <taxon>Endopterygota</taxon>
        <taxon>Diptera</taxon>
        <taxon>Brachycera</taxon>
        <taxon>Muscomorpha</taxon>
        <taxon>Ephydroidea</taxon>
        <taxon>Drosophilidae</taxon>
        <taxon>Drosophila</taxon>
        <taxon>Sophophora</taxon>
    </lineage>
</organism>
<dbReference type="HOGENOM" id="CLU_763478_0_0_1"/>
<accession>B4N022</accession>
<dbReference type="EMBL" id="CH963920">
    <property type="protein sequence ID" value="EDW77957.1"/>
    <property type="molecule type" value="Genomic_DNA"/>
</dbReference>
<protein>
    <submittedName>
        <fullName evidence="1">Uncharacterized protein</fullName>
    </submittedName>
</protein>
<evidence type="ECO:0000313" key="2">
    <source>
        <dbReference type="Proteomes" id="UP000007798"/>
    </source>
</evidence>
<sequence>MRLKEHSDIIFDVIPKLYESHSKVFITHLHNVEKQLERLPKKFCKMYTNRSLASQLLCYLTSRNASISESDFHIVEDAKPFQLRLSDGKRLEVMLCAGNELKNSLMLLIRRIQGGPLLYYYSAVQQDDLWRLMGNDTYNAWIAQGTEILYLNLQHANQTEVLHYDYDEIAESIIKFAEERERKVLIKLPLFGYEYVIRSLAYTQLYGHIHLMGCFGDAYRHLTNDMQRFNNPNFAETVQVCSLADSIGTEDLVEFPVTQLKWTPVPTRVNLKQLCSLLRPKHIHGIVAYHALGNAPPAPSYLQALRSTFSPNALRRKMEMHHGSANAKSDIRHAKRRRIDYVDDASDSN</sequence>
<proteinExistence type="predicted"/>
<dbReference type="FunCoup" id="B4N022">
    <property type="interactions" value="17"/>
</dbReference>
<gene>
    <name evidence="1" type="primary">Dwil\GK24761</name>
    <name evidence="1" type="ORF">Dwil_GK24761</name>
</gene>
<evidence type="ECO:0000313" key="1">
    <source>
        <dbReference type="EMBL" id="EDW77957.1"/>
    </source>
</evidence>
<dbReference type="PhylomeDB" id="B4N022"/>
<dbReference type="AlphaFoldDB" id="B4N022"/>
<dbReference type="eggNOG" id="ENOG502TC9H">
    <property type="taxonomic scope" value="Eukaryota"/>
</dbReference>
<dbReference type="KEGG" id="dwi:6643974"/>